<dbReference type="EMBL" id="JAHUTI010071517">
    <property type="protein sequence ID" value="MED6255640.1"/>
    <property type="molecule type" value="Genomic_DNA"/>
</dbReference>
<proteinExistence type="predicted"/>
<evidence type="ECO:0000313" key="2">
    <source>
        <dbReference type="EMBL" id="MED6255640.1"/>
    </source>
</evidence>
<sequence>METFRCLLALFFALLARAQIQIQKPTFADCPVDLFFVLDTSESVALRQKPPNFYIDQIKEFTKRFVDELQEM</sequence>
<keyword evidence="2" id="KW-0176">Collagen</keyword>
<feature type="signal peptide" evidence="1">
    <location>
        <begin position="1"/>
        <end position="18"/>
    </location>
</feature>
<accession>A0ABU7C1H7</accession>
<evidence type="ECO:0000256" key="1">
    <source>
        <dbReference type="SAM" id="SignalP"/>
    </source>
</evidence>
<dbReference type="Proteomes" id="UP001345963">
    <property type="component" value="Unassembled WGS sequence"/>
</dbReference>
<reference evidence="2 3" key="1">
    <citation type="submission" date="2021-07" db="EMBL/GenBank/DDBJ databases">
        <authorList>
            <person name="Palmer J.M."/>
        </authorList>
    </citation>
    <scope>NUCLEOTIDE SEQUENCE [LARGE SCALE GENOMIC DNA]</scope>
    <source>
        <strain evidence="2 3">AT_MEX2019</strain>
        <tissue evidence="2">Muscle</tissue>
    </source>
</reference>
<name>A0ABU7C1H7_9TELE</name>
<dbReference type="GO" id="GO:0005581">
    <property type="term" value="C:collagen trimer"/>
    <property type="evidence" value="ECO:0007669"/>
    <property type="project" value="UniProtKB-KW"/>
</dbReference>
<protein>
    <submittedName>
        <fullName evidence="2">Collagen alpha-1(VI) chain</fullName>
    </submittedName>
</protein>
<feature type="chain" id="PRO_5045530280" evidence="1">
    <location>
        <begin position="19"/>
        <end position="72"/>
    </location>
</feature>
<dbReference type="Gene3D" id="3.40.50.410">
    <property type="entry name" value="von Willebrand factor, type A domain"/>
    <property type="match status" value="1"/>
</dbReference>
<dbReference type="InterPro" id="IPR036465">
    <property type="entry name" value="vWFA_dom_sf"/>
</dbReference>
<keyword evidence="1" id="KW-0732">Signal</keyword>
<comment type="caution">
    <text evidence="2">The sequence shown here is derived from an EMBL/GenBank/DDBJ whole genome shotgun (WGS) entry which is preliminary data.</text>
</comment>
<keyword evidence="3" id="KW-1185">Reference proteome</keyword>
<organism evidence="2 3">
    <name type="scientific">Ataeniobius toweri</name>
    <dbReference type="NCBI Taxonomy" id="208326"/>
    <lineage>
        <taxon>Eukaryota</taxon>
        <taxon>Metazoa</taxon>
        <taxon>Chordata</taxon>
        <taxon>Craniata</taxon>
        <taxon>Vertebrata</taxon>
        <taxon>Euteleostomi</taxon>
        <taxon>Actinopterygii</taxon>
        <taxon>Neopterygii</taxon>
        <taxon>Teleostei</taxon>
        <taxon>Neoteleostei</taxon>
        <taxon>Acanthomorphata</taxon>
        <taxon>Ovalentaria</taxon>
        <taxon>Atherinomorphae</taxon>
        <taxon>Cyprinodontiformes</taxon>
        <taxon>Goodeidae</taxon>
        <taxon>Ataeniobius</taxon>
    </lineage>
</organism>
<evidence type="ECO:0000313" key="3">
    <source>
        <dbReference type="Proteomes" id="UP001345963"/>
    </source>
</evidence>
<gene>
    <name evidence="2" type="primary">COL6A1</name>
    <name evidence="2" type="ORF">ATANTOWER_012598</name>
</gene>
<dbReference type="SUPFAM" id="SSF53300">
    <property type="entry name" value="vWA-like"/>
    <property type="match status" value="1"/>
</dbReference>